<comment type="similarity">
    <text evidence="2 10">Belongs to the ExbD/TolR family.</text>
</comment>
<evidence type="ECO:0000256" key="1">
    <source>
        <dbReference type="ARBA" id="ARBA00004249"/>
    </source>
</evidence>
<evidence type="ECO:0000256" key="5">
    <source>
        <dbReference type="ARBA" id="ARBA00022519"/>
    </source>
</evidence>
<keyword evidence="9 11" id="KW-0472">Membrane</keyword>
<dbReference type="KEGG" id="sku:Sulku_0852"/>
<dbReference type="STRING" id="709032.Sulku_0852"/>
<gene>
    <name evidence="12" type="ordered locus">Sulku_0852</name>
</gene>
<comment type="subcellular location">
    <subcellularLocation>
        <location evidence="1">Cell inner membrane</location>
        <topology evidence="1">Single-pass type II membrane protein</topology>
    </subcellularLocation>
    <subcellularLocation>
        <location evidence="10">Cell membrane</location>
        <topology evidence="10">Single-pass type II membrane protein</topology>
    </subcellularLocation>
</comment>
<name>E4U200_SULKY</name>
<dbReference type="Pfam" id="PF02472">
    <property type="entry name" value="ExbD"/>
    <property type="match status" value="1"/>
</dbReference>
<keyword evidence="6 10" id="KW-0812">Transmembrane</keyword>
<dbReference type="GO" id="GO:0015031">
    <property type="term" value="P:protein transport"/>
    <property type="evidence" value="ECO:0007669"/>
    <property type="project" value="UniProtKB-KW"/>
</dbReference>
<dbReference type="HOGENOM" id="CLU_085305_2_0_7"/>
<dbReference type="eggNOG" id="COG0848">
    <property type="taxonomic scope" value="Bacteria"/>
</dbReference>
<dbReference type="Proteomes" id="UP000008721">
    <property type="component" value="Chromosome"/>
</dbReference>
<evidence type="ECO:0000256" key="2">
    <source>
        <dbReference type="ARBA" id="ARBA00005811"/>
    </source>
</evidence>
<evidence type="ECO:0000256" key="7">
    <source>
        <dbReference type="ARBA" id="ARBA00022927"/>
    </source>
</evidence>
<dbReference type="RefSeq" id="WP_013459715.1">
    <property type="nucleotide sequence ID" value="NC_014762.1"/>
</dbReference>
<keyword evidence="8 11" id="KW-1133">Transmembrane helix</keyword>
<evidence type="ECO:0000313" key="13">
    <source>
        <dbReference type="Proteomes" id="UP000008721"/>
    </source>
</evidence>
<organism evidence="12 13">
    <name type="scientific">Sulfuricurvum kujiense (strain ATCC BAA-921 / DSM 16994 / JCM 11577 / YK-1)</name>
    <dbReference type="NCBI Taxonomy" id="709032"/>
    <lineage>
        <taxon>Bacteria</taxon>
        <taxon>Pseudomonadati</taxon>
        <taxon>Campylobacterota</taxon>
        <taxon>Epsilonproteobacteria</taxon>
        <taxon>Campylobacterales</taxon>
        <taxon>Sulfurimonadaceae</taxon>
        <taxon>Sulfuricurvum</taxon>
    </lineage>
</organism>
<keyword evidence="5" id="KW-0997">Cell inner membrane</keyword>
<dbReference type="AlphaFoldDB" id="E4U200"/>
<keyword evidence="4" id="KW-1003">Cell membrane</keyword>
<reference evidence="12 13" key="1">
    <citation type="journal article" date="2012" name="Stand. Genomic Sci.">
        <title>Complete genome sequence of the sulfur compounds oxidizing chemolithoautotroph Sulfuricurvum kujiense type strain (YK-1(T)).</title>
        <authorList>
            <person name="Han C."/>
            <person name="Kotsyurbenko O."/>
            <person name="Chertkov O."/>
            <person name="Held B."/>
            <person name="Lapidus A."/>
            <person name="Nolan M."/>
            <person name="Lucas S."/>
            <person name="Hammon N."/>
            <person name="Deshpande S."/>
            <person name="Cheng J.F."/>
            <person name="Tapia R."/>
            <person name="Goodwin L.A."/>
            <person name="Pitluck S."/>
            <person name="Liolios K."/>
            <person name="Pagani I."/>
            <person name="Ivanova N."/>
            <person name="Mavromatis K."/>
            <person name="Mikhailova N."/>
            <person name="Pati A."/>
            <person name="Chen A."/>
            <person name="Palaniappan K."/>
            <person name="Land M."/>
            <person name="Hauser L."/>
            <person name="Chang Y.J."/>
            <person name="Jeffries C.D."/>
            <person name="Brambilla E.M."/>
            <person name="Rohde M."/>
            <person name="Spring S."/>
            <person name="Sikorski J."/>
            <person name="Goker M."/>
            <person name="Woyke T."/>
            <person name="Bristow J."/>
            <person name="Eisen J.A."/>
            <person name="Markowitz V."/>
            <person name="Hugenholtz P."/>
            <person name="Kyrpides N.C."/>
            <person name="Klenk H.P."/>
            <person name="Detter J.C."/>
        </authorList>
    </citation>
    <scope>NUCLEOTIDE SEQUENCE [LARGE SCALE GENOMIC DNA]</scope>
    <source>
        <strain evidence="13">ATCC BAA-921 / DSM 16994 / JCM 11577 / YK-1</strain>
    </source>
</reference>
<dbReference type="InterPro" id="IPR003400">
    <property type="entry name" value="ExbD"/>
</dbReference>
<keyword evidence="13" id="KW-1185">Reference proteome</keyword>
<keyword evidence="3 10" id="KW-0813">Transport</keyword>
<feature type="transmembrane region" description="Helical" evidence="11">
    <location>
        <begin position="12"/>
        <end position="34"/>
    </location>
</feature>
<evidence type="ECO:0000256" key="11">
    <source>
        <dbReference type="SAM" id="Phobius"/>
    </source>
</evidence>
<evidence type="ECO:0000256" key="4">
    <source>
        <dbReference type="ARBA" id="ARBA00022475"/>
    </source>
</evidence>
<evidence type="ECO:0000256" key="10">
    <source>
        <dbReference type="RuleBase" id="RU003879"/>
    </source>
</evidence>
<protein>
    <submittedName>
        <fullName evidence="12">Biopolymer transport protein ExbD/TolR</fullName>
    </submittedName>
</protein>
<dbReference type="PANTHER" id="PTHR30558">
    <property type="entry name" value="EXBD MEMBRANE COMPONENT OF PMF-DRIVEN MACROMOLECULE IMPORT SYSTEM"/>
    <property type="match status" value="1"/>
</dbReference>
<dbReference type="Gene3D" id="3.30.420.270">
    <property type="match status" value="1"/>
</dbReference>
<evidence type="ECO:0000256" key="8">
    <source>
        <dbReference type="ARBA" id="ARBA00022989"/>
    </source>
</evidence>
<dbReference type="EMBL" id="CP002355">
    <property type="protein sequence ID" value="ADR33518.1"/>
    <property type="molecule type" value="Genomic_DNA"/>
</dbReference>
<accession>E4U200</accession>
<proteinExistence type="inferred from homology"/>
<evidence type="ECO:0000313" key="12">
    <source>
        <dbReference type="EMBL" id="ADR33518.1"/>
    </source>
</evidence>
<dbReference type="GO" id="GO:0022857">
    <property type="term" value="F:transmembrane transporter activity"/>
    <property type="evidence" value="ECO:0007669"/>
    <property type="project" value="InterPro"/>
</dbReference>
<evidence type="ECO:0000256" key="3">
    <source>
        <dbReference type="ARBA" id="ARBA00022448"/>
    </source>
</evidence>
<dbReference type="OrthoDB" id="9798629at2"/>
<dbReference type="GO" id="GO:0005886">
    <property type="term" value="C:plasma membrane"/>
    <property type="evidence" value="ECO:0007669"/>
    <property type="project" value="UniProtKB-SubCell"/>
</dbReference>
<sequence>MRALKRVEGINVVPLIDVVLVLLAIILTISTFVASGAIKLDLPKAASAKEQPPQKIEIAINENGTIFWNGKEMRQSELTQAISTLDSDVSVSVLGDKKSFFNDFIFILDQLKLQKIEKISIMTKKES</sequence>
<evidence type="ECO:0000256" key="9">
    <source>
        <dbReference type="ARBA" id="ARBA00023136"/>
    </source>
</evidence>
<dbReference type="PANTHER" id="PTHR30558:SF12">
    <property type="entry name" value="BIOPOLYMER TRANSPORT PROTEIN EXBD"/>
    <property type="match status" value="1"/>
</dbReference>
<keyword evidence="7 10" id="KW-0653">Protein transport</keyword>
<evidence type="ECO:0000256" key="6">
    <source>
        <dbReference type="ARBA" id="ARBA00022692"/>
    </source>
</evidence>